<accession>A0A819M7L1</accession>
<protein>
    <submittedName>
        <fullName evidence="2">Uncharacterized protein</fullName>
    </submittedName>
</protein>
<name>A0A819M7L1_9BILA</name>
<comment type="caution">
    <text evidence="2">The sequence shown here is derived from an EMBL/GenBank/DDBJ whole genome shotgun (WGS) entry which is preliminary data.</text>
</comment>
<dbReference type="Proteomes" id="UP000663881">
    <property type="component" value="Unassembled WGS sequence"/>
</dbReference>
<evidence type="ECO:0000313" key="1">
    <source>
        <dbReference type="EMBL" id="CAF1382617.1"/>
    </source>
</evidence>
<dbReference type="EMBL" id="CAJOAY010002735">
    <property type="protein sequence ID" value="CAF3975540.1"/>
    <property type="molecule type" value="Genomic_DNA"/>
</dbReference>
<dbReference type="Proteomes" id="UP000663891">
    <property type="component" value="Unassembled WGS sequence"/>
</dbReference>
<feature type="non-terminal residue" evidence="2">
    <location>
        <position position="37"/>
    </location>
</feature>
<dbReference type="OrthoDB" id="1933717at2759"/>
<sequence length="37" mass="3773">MSGEYRGVIDLHNKNAAITGASSGIGKEIALTLAKEG</sequence>
<organism evidence="2 3">
    <name type="scientific">Adineta steineri</name>
    <dbReference type="NCBI Taxonomy" id="433720"/>
    <lineage>
        <taxon>Eukaryota</taxon>
        <taxon>Metazoa</taxon>
        <taxon>Spiralia</taxon>
        <taxon>Gnathifera</taxon>
        <taxon>Rotifera</taxon>
        <taxon>Eurotatoria</taxon>
        <taxon>Bdelloidea</taxon>
        <taxon>Adinetida</taxon>
        <taxon>Adinetidae</taxon>
        <taxon>Adineta</taxon>
    </lineage>
</organism>
<evidence type="ECO:0000313" key="2">
    <source>
        <dbReference type="EMBL" id="CAF3975540.1"/>
    </source>
</evidence>
<gene>
    <name evidence="2" type="ORF">OKA104_LOCUS28354</name>
    <name evidence="1" type="ORF">VCS650_LOCUS35490</name>
</gene>
<dbReference type="InterPro" id="IPR036291">
    <property type="entry name" value="NAD(P)-bd_dom_sf"/>
</dbReference>
<dbReference type="SUPFAM" id="SSF51735">
    <property type="entry name" value="NAD(P)-binding Rossmann-fold domains"/>
    <property type="match status" value="1"/>
</dbReference>
<dbReference type="EMBL" id="CAJNON010000808">
    <property type="protein sequence ID" value="CAF1382617.1"/>
    <property type="molecule type" value="Genomic_DNA"/>
</dbReference>
<dbReference type="AlphaFoldDB" id="A0A819M7L1"/>
<reference evidence="2" key="1">
    <citation type="submission" date="2021-02" db="EMBL/GenBank/DDBJ databases">
        <authorList>
            <person name="Nowell W R."/>
        </authorList>
    </citation>
    <scope>NUCLEOTIDE SEQUENCE</scope>
</reference>
<evidence type="ECO:0000313" key="3">
    <source>
        <dbReference type="Proteomes" id="UP000663881"/>
    </source>
</evidence>
<proteinExistence type="predicted"/>
<dbReference type="Gene3D" id="3.40.50.720">
    <property type="entry name" value="NAD(P)-binding Rossmann-like Domain"/>
    <property type="match status" value="1"/>
</dbReference>